<dbReference type="PROSITE" id="PS50011">
    <property type="entry name" value="PROTEIN_KINASE_DOM"/>
    <property type="match status" value="1"/>
</dbReference>
<dbReference type="OMA" id="HIMVVET"/>
<dbReference type="InterPro" id="IPR000719">
    <property type="entry name" value="Prot_kinase_dom"/>
</dbReference>
<feature type="domain" description="Protein kinase" evidence="4">
    <location>
        <begin position="580"/>
        <end position="857"/>
    </location>
</feature>
<keyword evidence="1" id="KW-0677">Repeat</keyword>
<keyword evidence="6" id="KW-1185">Reference proteome</keyword>
<feature type="repeat" description="ANK" evidence="3">
    <location>
        <begin position="38"/>
        <end position="70"/>
    </location>
</feature>
<dbReference type="EMBL" id="KK583420">
    <property type="protein sequence ID" value="KDO18550.1"/>
    <property type="molecule type" value="Genomic_DNA"/>
</dbReference>
<dbReference type="SUPFAM" id="SSF48403">
    <property type="entry name" value="Ankyrin repeat"/>
    <property type="match status" value="2"/>
</dbReference>
<dbReference type="PANTHER" id="PTHR24198:SF165">
    <property type="entry name" value="ANKYRIN REPEAT-CONTAINING PROTEIN-RELATED"/>
    <property type="match status" value="1"/>
</dbReference>
<evidence type="ECO:0000313" key="5">
    <source>
        <dbReference type="EMBL" id="KDO18550.1"/>
    </source>
</evidence>
<keyword evidence="2 3" id="KW-0040">ANK repeat</keyword>
<dbReference type="PROSITE" id="PS50088">
    <property type="entry name" value="ANK_REPEAT"/>
    <property type="match status" value="5"/>
</dbReference>
<name>A0A067BP64_SAPPC</name>
<dbReference type="GO" id="GO:0005524">
    <property type="term" value="F:ATP binding"/>
    <property type="evidence" value="ECO:0007669"/>
    <property type="project" value="InterPro"/>
</dbReference>
<evidence type="ECO:0000256" key="3">
    <source>
        <dbReference type="PROSITE-ProRule" id="PRU00023"/>
    </source>
</evidence>
<dbReference type="VEuPathDB" id="FungiDB:SPRG_16102"/>
<dbReference type="RefSeq" id="XP_012210738.1">
    <property type="nucleotide sequence ID" value="XM_012355348.1"/>
</dbReference>
<dbReference type="Gene3D" id="1.25.40.20">
    <property type="entry name" value="Ankyrin repeat-containing domain"/>
    <property type="match status" value="4"/>
</dbReference>
<feature type="repeat" description="ANK" evidence="3">
    <location>
        <begin position="511"/>
        <end position="538"/>
    </location>
</feature>
<evidence type="ECO:0000256" key="1">
    <source>
        <dbReference type="ARBA" id="ARBA00022737"/>
    </source>
</evidence>
<organism evidence="5 6">
    <name type="scientific">Saprolegnia parasitica (strain CBS 223.65)</name>
    <dbReference type="NCBI Taxonomy" id="695850"/>
    <lineage>
        <taxon>Eukaryota</taxon>
        <taxon>Sar</taxon>
        <taxon>Stramenopiles</taxon>
        <taxon>Oomycota</taxon>
        <taxon>Saprolegniomycetes</taxon>
        <taxon>Saprolegniales</taxon>
        <taxon>Saprolegniaceae</taxon>
        <taxon>Saprolegnia</taxon>
    </lineage>
</organism>
<feature type="repeat" description="ANK" evidence="3">
    <location>
        <begin position="443"/>
        <end position="475"/>
    </location>
</feature>
<dbReference type="GO" id="GO:0004672">
    <property type="term" value="F:protein kinase activity"/>
    <property type="evidence" value="ECO:0007669"/>
    <property type="project" value="InterPro"/>
</dbReference>
<evidence type="ECO:0000313" key="6">
    <source>
        <dbReference type="Proteomes" id="UP000030745"/>
    </source>
</evidence>
<dbReference type="Pfam" id="PF00069">
    <property type="entry name" value="Pkinase"/>
    <property type="match status" value="1"/>
</dbReference>
<dbReference type="SMART" id="SM00248">
    <property type="entry name" value="ANK"/>
    <property type="match status" value="10"/>
</dbReference>
<gene>
    <name evidence="5" type="ORF">SPRG_16102</name>
</gene>
<proteinExistence type="predicted"/>
<accession>A0A067BP64</accession>
<dbReference type="SMART" id="SM00220">
    <property type="entry name" value="S_TKc"/>
    <property type="match status" value="1"/>
</dbReference>
<dbReference type="InterPro" id="IPR036770">
    <property type="entry name" value="Ankyrin_rpt-contain_sf"/>
</dbReference>
<feature type="repeat" description="ANK" evidence="3">
    <location>
        <begin position="71"/>
        <end position="103"/>
    </location>
</feature>
<dbReference type="Proteomes" id="UP000030745">
    <property type="component" value="Unassembled WGS sequence"/>
</dbReference>
<protein>
    <submittedName>
        <fullName evidence="5">TKL protein kinase</fullName>
    </submittedName>
</protein>
<dbReference type="STRING" id="695850.A0A067BP64"/>
<dbReference type="PANTHER" id="PTHR24198">
    <property type="entry name" value="ANKYRIN REPEAT AND PROTEIN KINASE DOMAIN-CONTAINING PROTEIN"/>
    <property type="match status" value="1"/>
</dbReference>
<dbReference type="InterPro" id="IPR002110">
    <property type="entry name" value="Ankyrin_rpt"/>
</dbReference>
<dbReference type="OrthoDB" id="71307at2759"/>
<sequence>MALTKEERQLRDAALSGNTATVRRLVLNGVNPNCFGESRRGPLHEAIIQGHMDIVRILITAGADVNMLADNRYTPLRFAASCNRKAIAKLLLLAGANASAKSRAKKTPFHYAKEKSYGDVAELLAEHMRRQTEAKLMEAVKRRAIPDAMAILLKTPRSECTTPSIPTIPSWTQKCVHCVNSTNETEIQLPVIDPNVRDRRGAPLIIRILETGDTKLLQALVANPLFNVDARDERTNDSALGRAIATKAKDAVSLLLQAGARLEEDQVTTLVQVLGSVRDPLIHAVRAGNTVFALLQAATTEDVDAARREAITNGRDVIAAGLTQDGSHRLGSSMRAKITEMLATAVQKGVYTEADKTALLQSLGQTPAQLQHEMAQTILVAAVTCDHVPLVIELLQAASSRPLNTVSSNGPSPLHVAAKTASMGMLYVLLTQDLANINATNEEGYTPLAIAVQEGRSDVAALLLSVGADISTQLSDHAPLLHLAITTGSSLHLLDLFLSAPRVDINQTDKDGYTALAKAVVMGHEAATTRLVEKGADVWTLLPNEQTLLAAAIQHHQHAIASVLYARMYPGPTQASILDITIVDCMARQRNGVVVYKATYAGKTVVLKGPQFPTKRVVDAMRNEAREMQGCTSPYVQPLIGILDNGSSAPLVTPSGDALYSPTMVIEYMDGGDLHETLEKTRLGLDVVLHVSISEVALVLAYALRDLHALGKVHRDVKSHNIFLSSSYYIRLGDLGSARTLDGCMTSNVGTSLWIAPEVARAGAGDTGRSYGPPADIYSFGVVLTELDTRETPYADVQDQSLIPGQVRDGKLRPKMSATCAPWLQALADQCLATNPADRPMTVDIIATLLAHRHDDTKTAAPP</sequence>
<keyword evidence="5" id="KW-0418">Kinase</keyword>
<reference evidence="5 6" key="1">
    <citation type="journal article" date="2013" name="PLoS Genet.">
        <title>Distinctive expansion of potential virulence genes in the genome of the oomycete fish pathogen Saprolegnia parasitica.</title>
        <authorList>
            <person name="Jiang R.H."/>
            <person name="de Bruijn I."/>
            <person name="Haas B.J."/>
            <person name="Belmonte R."/>
            <person name="Lobach L."/>
            <person name="Christie J."/>
            <person name="van den Ackerveken G."/>
            <person name="Bottin A."/>
            <person name="Bulone V."/>
            <person name="Diaz-Moreno S.M."/>
            <person name="Dumas B."/>
            <person name="Fan L."/>
            <person name="Gaulin E."/>
            <person name="Govers F."/>
            <person name="Grenville-Briggs L.J."/>
            <person name="Horner N.R."/>
            <person name="Levin J.Z."/>
            <person name="Mammella M."/>
            <person name="Meijer H.J."/>
            <person name="Morris P."/>
            <person name="Nusbaum C."/>
            <person name="Oome S."/>
            <person name="Phillips A.J."/>
            <person name="van Rooyen D."/>
            <person name="Rzeszutek E."/>
            <person name="Saraiva M."/>
            <person name="Secombes C.J."/>
            <person name="Seidl M.F."/>
            <person name="Snel B."/>
            <person name="Stassen J.H."/>
            <person name="Sykes S."/>
            <person name="Tripathy S."/>
            <person name="van den Berg H."/>
            <person name="Vega-Arreguin J.C."/>
            <person name="Wawra S."/>
            <person name="Young S.K."/>
            <person name="Zeng Q."/>
            <person name="Dieguez-Uribeondo J."/>
            <person name="Russ C."/>
            <person name="Tyler B.M."/>
            <person name="van West P."/>
        </authorList>
    </citation>
    <scope>NUCLEOTIDE SEQUENCE [LARGE SCALE GENOMIC DNA]</scope>
    <source>
        <strain evidence="5 6">CBS 223.65</strain>
    </source>
</reference>
<dbReference type="PROSITE" id="PS50297">
    <property type="entry name" value="ANK_REP_REGION"/>
    <property type="match status" value="5"/>
</dbReference>
<dbReference type="Gene3D" id="1.10.510.10">
    <property type="entry name" value="Transferase(Phosphotransferase) domain 1"/>
    <property type="match status" value="1"/>
</dbReference>
<evidence type="ECO:0000256" key="2">
    <source>
        <dbReference type="ARBA" id="ARBA00023043"/>
    </source>
</evidence>
<dbReference type="SUPFAM" id="SSF56112">
    <property type="entry name" value="Protein kinase-like (PK-like)"/>
    <property type="match status" value="1"/>
</dbReference>
<dbReference type="Pfam" id="PF12796">
    <property type="entry name" value="Ank_2"/>
    <property type="match status" value="3"/>
</dbReference>
<keyword evidence="5" id="KW-0808">Transferase</keyword>
<dbReference type="KEGG" id="spar:SPRG_16102"/>
<dbReference type="AlphaFoldDB" id="A0A067BP64"/>
<dbReference type="GeneID" id="24137757"/>
<evidence type="ECO:0000259" key="4">
    <source>
        <dbReference type="PROSITE" id="PS50011"/>
    </source>
</evidence>
<dbReference type="InterPro" id="IPR011009">
    <property type="entry name" value="Kinase-like_dom_sf"/>
</dbReference>
<feature type="repeat" description="ANK" evidence="3">
    <location>
        <begin position="409"/>
        <end position="442"/>
    </location>
</feature>